<dbReference type="EMBL" id="NIZV01000336">
    <property type="protein sequence ID" value="RSL93788.1"/>
    <property type="molecule type" value="Genomic_DNA"/>
</dbReference>
<gene>
    <name evidence="1" type="ORF">CDV31_014578</name>
</gene>
<name>A0A428SVJ0_9HYPO</name>
<reference evidence="1 2" key="1">
    <citation type="submission" date="2017-06" db="EMBL/GenBank/DDBJ databases">
        <title>Cmopartive genomic analysis of Ambrosia Fusariam Clade fungi.</title>
        <authorList>
            <person name="Stajich J.E."/>
            <person name="Carrillo J."/>
            <person name="Kijimoto T."/>
            <person name="Eskalen A."/>
            <person name="O'Donnell K."/>
            <person name="Kasson M."/>
        </authorList>
    </citation>
    <scope>NUCLEOTIDE SEQUENCE [LARGE SCALE GENOMIC DNA]</scope>
    <source>
        <strain evidence="1 2">NRRL 20438</strain>
    </source>
</reference>
<organism evidence="1 2">
    <name type="scientific">Fusarium ambrosium</name>
    <dbReference type="NCBI Taxonomy" id="131363"/>
    <lineage>
        <taxon>Eukaryota</taxon>
        <taxon>Fungi</taxon>
        <taxon>Dikarya</taxon>
        <taxon>Ascomycota</taxon>
        <taxon>Pezizomycotina</taxon>
        <taxon>Sordariomycetes</taxon>
        <taxon>Hypocreomycetidae</taxon>
        <taxon>Hypocreales</taxon>
        <taxon>Nectriaceae</taxon>
        <taxon>Fusarium</taxon>
        <taxon>Fusarium solani species complex</taxon>
    </lineage>
</organism>
<proteinExistence type="predicted"/>
<dbReference type="Proteomes" id="UP000288429">
    <property type="component" value="Unassembled WGS sequence"/>
</dbReference>
<sequence>MSPPSANNKDLLDIIYGYAKVVYGADLELNIDCIELSDKLCASLLAGSNPHAQALIRVVHANEIKSLLDIMEQICQKCIERIEANLADNSLTPLSDVADYESDTREVAKTALVLLDPNIQYARKPEGHCAKLQVRDGSEISVVGRTEEERAFQMMKELCKEGLRLRPEGNPVGWLTPDRVA</sequence>
<accession>A0A428SVJ0</accession>
<dbReference type="AlphaFoldDB" id="A0A428SVJ0"/>
<evidence type="ECO:0000313" key="1">
    <source>
        <dbReference type="EMBL" id="RSL93788.1"/>
    </source>
</evidence>
<evidence type="ECO:0000313" key="2">
    <source>
        <dbReference type="Proteomes" id="UP000288429"/>
    </source>
</evidence>
<protein>
    <submittedName>
        <fullName evidence="1">Uncharacterized protein</fullName>
    </submittedName>
</protein>
<keyword evidence="2" id="KW-1185">Reference proteome</keyword>
<comment type="caution">
    <text evidence="1">The sequence shown here is derived from an EMBL/GenBank/DDBJ whole genome shotgun (WGS) entry which is preliminary data.</text>
</comment>